<evidence type="ECO:0000313" key="2">
    <source>
        <dbReference type="EMBL" id="UGS37589.1"/>
    </source>
</evidence>
<dbReference type="Proteomes" id="UP001162834">
    <property type="component" value="Chromosome"/>
</dbReference>
<gene>
    <name evidence="2" type="ORF">DSM104329_04006</name>
</gene>
<keyword evidence="1" id="KW-1133">Transmembrane helix</keyword>
<reference evidence="2" key="1">
    <citation type="journal article" date="2022" name="Int. J. Syst. Evol. Microbiol.">
        <title>Pseudomonas aegrilactucae sp. nov. and Pseudomonas morbosilactucae sp. nov., pathogens causing bacterial rot of lettuce in Japan.</title>
        <authorList>
            <person name="Sawada H."/>
            <person name="Fujikawa T."/>
            <person name="Satou M."/>
        </authorList>
    </citation>
    <scope>NUCLEOTIDE SEQUENCE</scope>
    <source>
        <strain evidence="2">0166_1</strain>
    </source>
</reference>
<dbReference type="InterPro" id="IPR009200">
    <property type="entry name" value="DUF1269_membrane"/>
</dbReference>
<keyword evidence="1" id="KW-0812">Transmembrane</keyword>
<dbReference type="KEGG" id="sbae:DSM104329_04006"/>
<name>A0A9E7C2C0_9ACTN</name>
<evidence type="ECO:0000313" key="3">
    <source>
        <dbReference type="Proteomes" id="UP001162834"/>
    </source>
</evidence>
<protein>
    <recommendedName>
        <fullName evidence="4">DUF1269 domain-containing protein</fullName>
    </recommendedName>
</protein>
<evidence type="ECO:0000256" key="1">
    <source>
        <dbReference type="SAM" id="Phobius"/>
    </source>
</evidence>
<organism evidence="2 3">
    <name type="scientific">Capillimicrobium parvum</name>
    <dbReference type="NCBI Taxonomy" id="2884022"/>
    <lineage>
        <taxon>Bacteria</taxon>
        <taxon>Bacillati</taxon>
        <taxon>Actinomycetota</taxon>
        <taxon>Thermoleophilia</taxon>
        <taxon>Solirubrobacterales</taxon>
        <taxon>Capillimicrobiaceae</taxon>
        <taxon>Capillimicrobium</taxon>
    </lineage>
</organism>
<dbReference type="Pfam" id="PF06897">
    <property type="entry name" value="DUF1269"/>
    <property type="match status" value="1"/>
</dbReference>
<keyword evidence="3" id="KW-1185">Reference proteome</keyword>
<evidence type="ECO:0008006" key="4">
    <source>
        <dbReference type="Google" id="ProtNLM"/>
    </source>
</evidence>
<accession>A0A9E7C2C0</accession>
<dbReference type="AlphaFoldDB" id="A0A9E7C2C0"/>
<feature type="transmembrane region" description="Helical" evidence="1">
    <location>
        <begin position="80"/>
        <end position="104"/>
    </location>
</feature>
<dbReference type="RefSeq" id="WP_259311639.1">
    <property type="nucleotide sequence ID" value="NZ_CP087164.1"/>
</dbReference>
<dbReference type="EMBL" id="CP087164">
    <property type="protein sequence ID" value="UGS37589.1"/>
    <property type="molecule type" value="Genomic_DNA"/>
</dbReference>
<sequence length="161" mass="16221">MTPDHHEGGHGATSFAAVVFESVAAAEEALVAVRKLGAEKEVSVHDAAVVARTQRGRIELEQTRSVAAGEGLVGGGAAGLVAGVLLGVPVGGALIGLVGGAVLGMRDTGIPDRRLRKVGEDLRPGQAVLCVLVDSGLARVRDALGRYGTVFDVALSPDAAP</sequence>
<proteinExistence type="predicted"/>
<keyword evidence="1" id="KW-0472">Membrane</keyword>